<evidence type="ECO:0000313" key="9">
    <source>
        <dbReference type="EMBL" id="MEQ2428400.1"/>
    </source>
</evidence>
<dbReference type="PANTHER" id="PTHR11067">
    <property type="entry name" value="INOSINE TRIPHOSPHATE PYROPHOSPHATASE/HAM1 PROTEIN"/>
    <property type="match status" value="1"/>
</dbReference>
<evidence type="ECO:0000313" key="10">
    <source>
        <dbReference type="Proteomes" id="UP001454086"/>
    </source>
</evidence>
<comment type="caution">
    <text evidence="9">The sequence shown here is derived from an EMBL/GenBank/DDBJ whole genome shotgun (WGS) entry which is preliminary data.</text>
</comment>
<dbReference type="RefSeq" id="WP_008719419.1">
    <property type="nucleotide sequence ID" value="NZ_JAJFDX010000002.1"/>
</dbReference>
<comment type="caution">
    <text evidence="7">Lacks conserved residue(s) required for the propagation of feature annotation.</text>
</comment>
<evidence type="ECO:0000256" key="7">
    <source>
        <dbReference type="HAMAP-Rule" id="MF_01405"/>
    </source>
</evidence>
<feature type="binding site" evidence="7">
    <location>
        <position position="177"/>
    </location>
    <ligand>
        <name>substrate</name>
    </ligand>
</feature>
<dbReference type="GO" id="GO:0036220">
    <property type="term" value="F:ITP diphosphatase activity"/>
    <property type="evidence" value="ECO:0007669"/>
    <property type="project" value="UniProtKB-EC"/>
</dbReference>
<sequence length="206" mass="22357">MGHRIIFATGNEGKMREIRVLLADLGLPVLSMKEAGVNPEIVEDGADFGENAEIKARAVWNLTGDIVLADDSGLVVDYIGGEPGIYSARYMGEDTSYEIKNRNIIDRLKQAVGQERSARFVCNIAAVLPDGRVLHTEETMEGLIADEPAGQGGFGYDPILYLPAYGMTSAEITMEEKNAISHRGKALRAMKTVLEEVLKKDGEDAG</sequence>
<feature type="binding site" evidence="7">
    <location>
        <begin position="9"/>
        <end position="14"/>
    </location>
    <ligand>
        <name>substrate</name>
    </ligand>
</feature>
<comment type="catalytic activity">
    <reaction evidence="7">
        <text>dITP + H2O = dIMP + diphosphate + H(+)</text>
        <dbReference type="Rhea" id="RHEA:28342"/>
        <dbReference type="ChEBI" id="CHEBI:15377"/>
        <dbReference type="ChEBI" id="CHEBI:15378"/>
        <dbReference type="ChEBI" id="CHEBI:33019"/>
        <dbReference type="ChEBI" id="CHEBI:61194"/>
        <dbReference type="ChEBI" id="CHEBI:61382"/>
        <dbReference type="EC" id="3.6.1.66"/>
    </reaction>
</comment>
<accession>A0ABV1DEI5</accession>
<dbReference type="EMBL" id="JBBMFM010000177">
    <property type="protein sequence ID" value="MEQ2428400.1"/>
    <property type="molecule type" value="Genomic_DNA"/>
</dbReference>
<keyword evidence="2 7" id="KW-0479">Metal-binding</keyword>
<evidence type="ECO:0000256" key="8">
    <source>
        <dbReference type="RuleBase" id="RU003781"/>
    </source>
</evidence>
<dbReference type="InterPro" id="IPR002637">
    <property type="entry name" value="RdgB/HAM1"/>
</dbReference>
<keyword evidence="6 7" id="KW-0546">Nucleotide metabolism</keyword>
<evidence type="ECO:0000256" key="1">
    <source>
        <dbReference type="ARBA" id="ARBA00008023"/>
    </source>
</evidence>
<dbReference type="CDD" id="cd00515">
    <property type="entry name" value="HAM1"/>
    <property type="match status" value="1"/>
</dbReference>
<evidence type="ECO:0000256" key="2">
    <source>
        <dbReference type="ARBA" id="ARBA00022723"/>
    </source>
</evidence>
<dbReference type="InterPro" id="IPR020922">
    <property type="entry name" value="dITP/XTP_pyrophosphatase"/>
</dbReference>
<organism evidence="9 10">
    <name type="scientific">Enterocloster hominis</name>
    <name type="common">ex Hitch et al. 2024</name>
    <dbReference type="NCBI Taxonomy" id="1917870"/>
    <lineage>
        <taxon>Bacteria</taxon>
        <taxon>Bacillati</taxon>
        <taxon>Bacillota</taxon>
        <taxon>Clostridia</taxon>
        <taxon>Lachnospirales</taxon>
        <taxon>Lachnospiraceae</taxon>
        <taxon>Enterocloster</taxon>
    </lineage>
</organism>
<comment type="cofactor">
    <cofactor evidence="7">
        <name>Mg(2+)</name>
        <dbReference type="ChEBI" id="CHEBI:18420"/>
    </cofactor>
    <text evidence="7">Binds 1 Mg(2+) ion per subunit.</text>
</comment>
<dbReference type="Proteomes" id="UP001454086">
    <property type="component" value="Unassembled WGS sequence"/>
</dbReference>
<feature type="binding site" evidence="7">
    <location>
        <begin position="154"/>
        <end position="157"/>
    </location>
    <ligand>
        <name>substrate</name>
    </ligand>
</feature>
<dbReference type="HAMAP" id="MF_01405">
    <property type="entry name" value="Non_canon_purine_NTPase"/>
    <property type="match status" value="1"/>
</dbReference>
<dbReference type="SUPFAM" id="SSF52972">
    <property type="entry name" value="ITPase-like"/>
    <property type="match status" value="1"/>
</dbReference>
<keyword evidence="4 7" id="KW-0378">Hydrolase</keyword>
<evidence type="ECO:0000256" key="3">
    <source>
        <dbReference type="ARBA" id="ARBA00022741"/>
    </source>
</evidence>
<comment type="similarity">
    <text evidence="1 7 8">Belongs to the HAM1 NTPase family.</text>
</comment>
<feature type="active site" description="Proton acceptor" evidence="7">
    <location>
        <position position="71"/>
    </location>
</feature>
<evidence type="ECO:0000256" key="4">
    <source>
        <dbReference type="ARBA" id="ARBA00022801"/>
    </source>
</evidence>
<proteinExistence type="inferred from homology"/>
<evidence type="ECO:0000256" key="5">
    <source>
        <dbReference type="ARBA" id="ARBA00022842"/>
    </source>
</evidence>
<keyword evidence="10" id="KW-1185">Reference proteome</keyword>
<comment type="subunit">
    <text evidence="7">Homodimer.</text>
</comment>
<name>A0ABV1DEI5_9FIRM</name>
<feature type="binding site" evidence="7">
    <location>
        <position position="72"/>
    </location>
    <ligand>
        <name>substrate</name>
    </ligand>
</feature>
<dbReference type="NCBIfam" id="TIGR00042">
    <property type="entry name" value="RdgB/HAM1 family non-canonical purine NTP pyrophosphatase"/>
    <property type="match status" value="1"/>
</dbReference>
<keyword evidence="5 7" id="KW-0460">Magnesium</keyword>
<dbReference type="Gene3D" id="3.90.950.10">
    <property type="match status" value="1"/>
</dbReference>
<dbReference type="Pfam" id="PF01725">
    <property type="entry name" value="Ham1p_like"/>
    <property type="match status" value="1"/>
</dbReference>
<dbReference type="InterPro" id="IPR029001">
    <property type="entry name" value="ITPase-like_fam"/>
</dbReference>
<comment type="catalytic activity">
    <reaction evidence="7">
        <text>XTP + H2O = XMP + diphosphate + H(+)</text>
        <dbReference type="Rhea" id="RHEA:28610"/>
        <dbReference type="ChEBI" id="CHEBI:15377"/>
        <dbReference type="ChEBI" id="CHEBI:15378"/>
        <dbReference type="ChEBI" id="CHEBI:33019"/>
        <dbReference type="ChEBI" id="CHEBI:57464"/>
        <dbReference type="ChEBI" id="CHEBI:61314"/>
        <dbReference type="EC" id="3.6.1.66"/>
    </reaction>
</comment>
<dbReference type="EC" id="3.6.1.66" evidence="7"/>
<comment type="catalytic activity">
    <reaction evidence="7">
        <text>ITP + H2O = IMP + diphosphate + H(+)</text>
        <dbReference type="Rhea" id="RHEA:29399"/>
        <dbReference type="ChEBI" id="CHEBI:15377"/>
        <dbReference type="ChEBI" id="CHEBI:15378"/>
        <dbReference type="ChEBI" id="CHEBI:33019"/>
        <dbReference type="ChEBI" id="CHEBI:58053"/>
        <dbReference type="ChEBI" id="CHEBI:61402"/>
        <dbReference type="EC" id="3.6.1.66"/>
    </reaction>
</comment>
<protein>
    <recommendedName>
        <fullName evidence="7">dITP/XTP pyrophosphatase</fullName>
        <ecNumber evidence="7">3.6.1.66</ecNumber>
    </recommendedName>
    <alternativeName>
        <fullName evidence="7">Non-canonical purine NTP pyrophosphatase</fullName>
    </alternativeName>
    <alternativeName>
        <fullName evidence="7">Non-standard purine NTP pyrophosphatase</fullName>
    </alternativeName>
    <alternativeName>
        <fullName evidence="7">Nucleoside-triphosphate diphosphatase</fullName>
    </alternativeName>
    <alternativeName>
        <fullName evidence="7">Nucleoside-triphosphate pyrophosphatase</fullName>
        <shortName evidence="7">NTPase</shortName>
    </alternativeName>
</protein>
<reference evidence="9 10" key="1">
    <citation type="submission" date="2024-03" db="EMBL/GenBank/DDBJ databases">
        <title>Human intestinal bacterial collection.</title>
        <authorList>
            <person name="Pauvert C."/>
            <person name="Hitch T.C.A."/>
            <person name="Clavel T."/>
        </authorList>
    </citation>
    <scope>NUCLEOTIDE SEQUENCE [LARGE SCALE GENOMIC DNA]</scope>
    <source>
        <strain evidence="9 10">CLA-SR-H021</strain>
    </source>
</reference>
<feature type="binding site" evidence="7">
    <location>
        <position position="71"/>
    </location>
    <ligand>
        <name>Mg(2+)</name>
        <dbReference type="ChEBI" id="CHEBI:18420"/>
    </ligand>
</feature>
<gene>
    <name evidence="9" type="primary">rdgB</name>
    <name evidence="9" type="ORF">WMQ36_25925</name>
</gene>
<keyword evidence="3 7" id="KW-0547">Nucleotide-binding</keyword>
<dbReference type="PANTHER" id="PTHR11067:SF9">
    <property type="entry name" value="INOSINE TRIPHOSPHATE PYROPHOSPHATASE"/>
    <property type="match status" value="1"/>
</dbReference>
<feature type="binding site" evidence="7">
    <location>
        <begin position="182"/>
        <end position="183"/>
    </location>
    <ligand>
        <name>substrate</name>
    </ligand>
</feature>
<evidence type="ECO:0000256" key="6">
    <source>
        <dbReference type="ARBA" id="ARBA00023080"/>
    </source>
</evidence>
<comment type="function">
    <text evidence="7">Pyrophosphatase that catalyzes the hydrolysis of nucleoside triphosphates to their monophosphate derivatives, with a high preference for the non-canonical purine nucleotides XTP (xanthosine triphosphate), dITP (deoxyinosine triphosphate) and ITP. Seems to function as a house-cleaning enzyme that removes non-canonical purine nucleotides from the nucleotide pool, thus preventing their incorporation into DNA/RNA and avoiding chromosomal lesions.</text>
</comment>